<name>A0A023B1G7_GRENI</name>
<comment type="caution">
    <text evidence="2">The sequence shown here is derived from an EMBL/GenBank/DDBJ whole genome shotgun (WGS) entry which is preliminary data.</text>
</comment>
<evidence type="ECO:0000256" key="1">
    <source>
        <dbReference type="SAM" id="MobiDB-lite"/>
    </source>
</evidence>
<evidence type="ECO:0000313" key="2">
    <source>
        <dbReference type="EMBL" id="EZG47692.1"/>
    </source>
</evidence>
<feature type="compositionally biased region" description="Acidic residues" evidence="1">
    <location>
        <begin position="223"/>
        <end position="233"/>
    </location>
</feature>
<keyword evidence="3" id="KW-1185">Reference proteome</keyword>
<dbReference type="Proteomes" id="UP000019763">
    <property type="component" value="Unassembled WGS sequence"/>
</dbReference>
<dbReference type="RefSeq" id="XP_011132145.1">
    <property type="nucleotide sequence ID" value="XM_011133843.1"/>
</dbReference>
<dbReference type="AlphaFoldDB" id="A0A023B1G7"/>
<accession>A0A023B1G7</accession>
<proteinExistence type="predicted"/>
<evidence type="ECO:0000313" key="3">
    <source>
        <dbReference type="Proteomes" id="UP000019763"/>
    </source>
</evidence>
<dbReference type="GeneID" id="22914567"/>
<gene>
    <name evidence="2" type="ORF">GNI_130510</name>
</gene>
<reference evidence="2" key="1">
    <citation type="submission" date="2013-12" db="EMBL/GenBank/DDBJ databases">
        <authorList>
            <person name="Omoto C.K."/>
            <person name="Sibley D."/>
            <person name="Venepally P."/>
            <person name="Hadjithomas M."/>
            <person name="Karamycheva S."/>
            <person name="Brunk B."/>
            <person name="Roos D."/>
            <person name="Caler E."/>
            <person name="Lorenzi H."/>
        </authorList>
    </citation>
    <scope>NUCLEOTIDE SEQUENCE</scope>
</reference>
<organism evidence="2 3">
    <name type="scientific">Gregarina niphandrodes</name>
    <name type="common">Septate eugregarine</name>
    <dbReference type="NCBI Taxonomy" id="110365"/>
    <lineage>
        <taxon>Eukaryota</taxon>
        <taxon>Sar</taxon>
        <taxon>Alveolata</taxon>
        <taxon>Apicomplexa</taxon>
        <taxon>Conoidasida</taxon>
        <taxon>Gregarinasina</taxon>
        <taxon>Eugregarinorida</taxon>
        <taxon>Gregarinidae</taxon>
        <taxon>Gregarina</taxon>
    </lineage>
</organism>
<protein>
    <submittedName>
        <fullName evidence="2">Uncharacterized protein</fullName>
    </submittedName>
</protein>
<dbReference type="VEuPathDB" id="CryptoDB:GNI_130510"/>
<feature type="region of interest" description="Disordered" evidence="1">
    <location>
        <begin position="202"/>
        <end position="233"/>
    </location>
</feature>
<sequence length="233" mass="24818">MLVDNNGDLATYSTVYGVPMAALSAVPLTIETAPYFTPLRTGDGVQKTSCVYDPECPGWNSRWAPPQVYDFLIPMGGEPIEPAFCEVFKDLPTRGGAVLPELYPYTTPAPEVGKNAAGWQSFSWTAPAAEASDQKEASGAEAEEDWTEYTEYEYQYTDINGCTCKKTLTVENIVTLIAGGTAGGTLVVGAMKTVLNAIDPDAPAIDTSGNLDEVVTGDHNSADEDDDPSTLAQ</sequence>
<dbReference type="EMBL" id="AFNH02000974">
    <property type="protein sequence ID" value="EZG47692.1"/>
    <property type="molecule type" value="Genomic_DNA"/>
</dbReference>